<protein>
    <submittedName>
        <fullName evidence="2">Uncharacterized protein</fullName>
    </submittedName>
</protein>
<dbReference type="InParanoid" id="A0A316VN19"/>
<organism evidence="2 3">
    <name type="scientific">Ceraceosorus guamensis</name>
    <dbReference type="NCBI Taxonomy" id="1522189"/>
    <lineage>
        <taxon>Eukaryota</taxon>
        <taxon>Fungi</taxon>
        <taxon>Dikarya</taxon>
        <taxon>Basidiomycota</taxon>
        <taxon>Ustilaginomycotina</taxon>
        <taxon>Exobasidiomycetes</taxon>
        <taxon>Ceraceosorales</taxon>
        <taxon>Ceraceosoraceae</taxon>
        <taxon>Ceraceosorus</taxon>
    </lineage>
</organism>
<evidence type="ECO:0000313" key="3">
    <source>
        <dbReference type="Proteomes" id="UP000245783"/>
    </source>
</evidence>
<reference evidence="2 3" key="1">
    <citation type="journal article" date="2018" name="Mol. Biol. Evol.">
        <title>Broad Genomic Sampling Reveals a Smut Pathogenic Ancestry of the Fungal Clade Ustilaginomycotina.</title>
        <authorList>
            <person name="Kijpornyongpan T."/>
            <person name="Mondo S.J."/>
            <person name="Barry K."/>
            <person name="Sandor L."/>
            <person name="Lee J."/>
            <person name="Lipzen A."/>
            <person name="Pangilinan J."/>
            <person name="LaButti K."/>
            <person name="Hainaut M."/>
            <person name="Henrissat B."/>
            <person name="Grigoriev I.V."/>
            <person name="Spatafora J.W."/>
            <person name="Aime M.C."/>
        </authorList>
    </citation>
    <scope>NUCLEOTIDE SEQUENCE [LARGE SCALE GENOMIC DNA]</scope>
    <source>
        <strain evidence="2 3">MCA 4658</strain>
    </source>
</reference>
<sequence length="122" mass="13708">MRCINAISTWLLPILGLLTFMCKVAAATVYNWRVTHAPFLMPFDEQQGNWTATCRKIVGARIFTASYEYSSHDETTYCVCGNYNTNVDYAPQVIDDLHSRFVGWFFAKATVAAGKPRGSKTP</sequence>
<dbReference type="GeneID" id="37038439"/>
<evidence type="ECO:0000256" key="1">
    <source>
        <dbReference type="SAM" id="SignalP"/>
    </source>
</evidence>
<evidence type="ECO:0000313" key="2">
    <source>
        <dbReference type="EMBL" id="PWN38972.1"/>
    </source>
</evidence>
<accession>A0A316VN19</accession>
<feature type="signal peptide" evidence="1">
    <location>
        <begin position="1"/>
        <end position="26"/>
    </location>
</feature>
<dbReference type="RefSeq" id="XP_025366132.1">
    <property type="nucleotide sequence ID" value="XM_025516569.1"/>
</dbReference>
<proteinExistence type="predicted"/>
<name>A0A316VN19_9BASI</name>
<keyword evidence="3" id="KW-1185">Reference proteome</keyword>
<dbReference type="EMBL" id="KZ819509">
    <property type="protein sequence ID" value="PWN38972.1"/>
    <property type="molecule type" value="Genomic_DNA"/>
</dbReference>
<gene>
    <name evidence="2" type="ORF">IE81DRAFT_350583</name>
</gene>
<dbReference type="AlphaFoldDB" id="A0A316VN19"/>
<dbReference type="OrthoDB" id="10322993at2759"/>
<keyword evidence="1" id="KW-0732">Signal</keyword>
<feature type="chain" id="PRO_5016378551" evidence="1">
    <location>
        <begin position="27"/>
        <end position="122"/>
    </location>
</feature>
<dbReference type="Proteomes" id="UP000245783">
    <property type="component" value="Unassembled WGS sequence"/>
</dbReference>